<dbReference type="PANTHER" id="PTHR13847:SF283">
    <property type="entry name" value="TRNA 5-METHYLAMINOMETHYL-2-THIOURIDINE BIOSYNTHESIS BIFUNCTIONAL PROTEIN MNMC"/>
    <property type="match status" value="1"/>
</dbReference>
<dbReference type="KEGG" id="nba:CUN60_06555"/>
<evidence type="ECO:0000256" key="3">
    <source>
        <dbReference type="ARBA" id="ARBA00022630"/>
    </source>
</evidence>
<evidence type="ECO:0000256" key="1">
    <source>
        <dbReference type="ARBA" id="ARBA00022490"/>
    </source>
</evidence>
<evidence type="ECO:0000256" key="4">
    <source>
        <dbReference type="ARBA" id="ARBA00022679"/>
    </source>
</evidence>
<feature type="domain" description="MnmC-like methyltransferase" evidence="12">
    <location>
        <begin position="109"/>
        <end position="228"/>
    </location>
</feature>
<dbReference type="GO" id="GO:0002097">
    <property type="term" value="P:tRNA wobble base modification"/>
    <property type="evidence" value="ECO:0007669"/>
    <property type="project" value="UniProtKB-UniRule"/>
</dbReference>
<dbReference type="SUPFAM" id="SSF54373">
    <property type="entry name" value="FAD-linked reductases, C-terminal domain"/>
    <property type="match status" value="1"/>
</dbReference>
<keyword evidence="5 10" id="KW-0949">S-adenosyl-L-methionine</keyword>
<evidence type="ECO:0000256" key="8">
    <source>
        <dbReference type="ARBA" id="ARBA00023002"/>
    </source>
</evidence>
<dbReference type="InterPro" id="IPR008471">
    <property type="entry name" value="MnmC-like_methylTransf"/>
</dbReference>
<evidence type="ECO:0000256" key="7">
    <source>
        <dbReference type="ARBA" id="ARBA00022827"/>
    </source>
</evidence>
<dbReference type="GO" id="GO:0016645">
    <property type="term" value="F:oxidoreductase activity, acting on the CH-NH group of donors"/>
    <property type="evidence" value="ECO:0007669"/>
    <property type="project" value="InterPro"/>
</dbReference>
<dbReference type="GO" id="GO:0004808">
    <property type="term" value="F:tRNA (5-methylaminomethyl-2-thiouridylate)(34)-methyltransferase activity"/>
    <property type="evidence" value="ECO:0007669"/>
    <property type="project" value="UniProtKB-EC"/>
</dbReference>
<dbReference type="InterPro" id="IPR036188">
    <property type="entry name" value="FAD/NAD-bd_sf"/>
</dbReference>
<evidence type="ECO:0000313" key="14">
    <source>
        <dbReference type="Proteomes" id="UP000236655"/>
    </source>
</evidence>
<dbReference type="EC" id="2.1.1.61" evidence="10"/>
<dbReference type="EMBL" id="CP024847">
    <property type="protein sequence ID" value="AUR51971.1"/>
    <property type="molecule type" value="Genomic_DNA"/>
</dbReference>
<dbReference type="InterPro" id="IPR047785">
    <property type="entry name" value="tRNA_MNMC2"/>
</dbReference>
<keyword evidence="3 10" id="KW-0285">Flavoprotein</keyword>
<dbReference type="Pfam" id="PF05430">
    <property type="entry name" value="Methyltransf_30"/>
    <property type="match status" value="1"/>
</dbReference>
<keyword evidence="14" id="KW-1185">Reference proteome</keyword>
<dbReference type="Gene3D" id="3.50.50.60">
    <property type="entry name" value="FAD/NAD(P)-binding domain"/>
    <property type="match status" value="1"/>
</dbReference>
<evidence type="ECO:0000256" key="5">
    <source>
        <dbReference type="ARBA" id="ARBA00022691"/>
    </source>
</evidence>
<reference evidence="14" key="1">
    <citation type="submission" date="2017-11" db="EMBL/GenBank/DDBJ databases">
        <authorList>
            <person name="Chan K.G."/>
            <person name="Lee L.S."/>
        </authorList>
    </citation>
    <scope>NUCLEOTIDE SEQUENCE [LARGE SCALE GENOMIC DNA]</scope>
    <source>
        <strain evidence="14">DSM 100970</strain>
    </source>
</reference>
<accession>A0A2I7N698</accession>
<dbReference type="Proteomes" id="UP000236655">
    <property type="component" value="Chromosome"/>
</dbReference>
<comment type="catalytic activity">
    <reaction evidence="10">
        <text>5-aminomethyl-2-thiouridine(34) in tRNA + S-adenosyl-L-methionine = 5-methylaminomethyl-2-thiouridine(34) in tRNA + S-adenosyl-L-homocysteine + H(+)</text>
        <dbReference type="Rhea" id="RHEA:19569"/>
        <dbReference type="Rhea" id="RHEA-COMP:10195"/>
        <dbReference type="Rhea" id="RHEA-COMP:10197"/>
        <dbReference type="ChEBI" id="CHEBI:15378"/>
        <dbReference type="ChEBI" id="CHEBI:57856"/>
        <dbReference type="ChEBI" id="CHEBI:59789"/>
        <dbReference type="ChEBI" id="CHEBI:74454"/>
        <dbReference type="ChEBI" id="CHEBI:74455"/>
        <dbReference type="EC" id="2.1.1.61"/>
    </reaction>
</comment>
<sequence>MTYYAEISWKNDIPISQKFGDVYFSKASGFEETRYVFHKHNYLEERFAKLSENEAFTIGETGFGSGLNFLATLQLWQEKAINNAKLHYISIEKYPLKPKDLAIILSYFPELKSISMDLINQYYLPLPAMHRISFAHNVELTLIIDDIKDALPKINSKVDAWFLDGFSPAKNADMWNEEIFHQLSRLSTQTTTYATFTSSSLVRKALIAADFSVNKTKGFAFKREMIYGKYLDSGTPPKLDQPSSKRLKTWLSRPVTQTTTKHAIIIGAGISGAATAYSLAKRGYQVTVYEKNAEAAMEASGNHQGMLYGSWSAFPSPMMELSYAGYRYSHALIKKVLQANKDYAECGLIQLGYNEEQVKRQQQLLKASLPDDFINAVDAKEIEALIGQSFCSNLDGIYFRSGMWLKPARLVKSLLDHPLITLKLNSAISSIDFIENKWHIYNDINQIDSSPILILANAHAVNNFKQTRHLPLRKIRGQISLVNEKHSVTSVVCGDGYLTPAIDGKYTIGASFIFEDESLEIRESEHHENINKFRTLLPKLISQIKIDELNGQVNFRTSPHDYLPLLGPVANFETFKEVYARLAIDRKARITTPCPYLPNLFINVGHGAKGILTAPICGEILADYIDNTPIPCSEELRQAIHPNRLYAKLVYTESPTS</sequence>
<dbReference type="Gene3D" id="3.40.50.150">
    <property type="entry name" value="Vaccinia Virus protein VP39"/>
    <property type="match status" value="1"/>
</dbReference>
<evidence type="ECO:0000256" key="9">
    <source>
        <dbReference type="ARBA" id="ARBA00023268"/>
    </source>
</evidence>
<dbReference type="NCBIfam" id="TIGR03197">
    <property type="entry name" value="MnmC_Cterm"/>
    <property type="match status" value="1"/>
</dbReference>
<feature type="region of interest" description="FAD-dependent cmnm(5)s(2)U34 oxidoreductase" evidence="10">
    <location>
        <begin position="266"/>
        <end position="657"/>
    </location>
</feature>
<comment type="function">
    <text evidence="10">Catalyzes the last two steps in the biosynthesis of 5-methylaminomethyl-2-thiouridine (mnm(5)s(2)U) at the wobble position (U34) in tRNA. Catalyzes the FAD-dependent demodification of cmnm(5)s(2)U34 to nm(5)s(2)U34, followed by the transfer of a methyl group from S-adenosyl-L-methionine to nm(5)s(2)U34, to form mnm(5)s(2)U34.</text>
</comment>
<keyword evidence="9 10" id="KW-0511">Multifunctional enzyme</keyword>
<dbReference type="NCBIfam" id="NF002481">
    <property type="entry name" value="PRK01747.1-2"/>
    <property type="match status" value="1"/>
</dbReference>
<keyword evidence="4 10" id="KW-0808">Transferase</keyword>
<dbReference type="InterPro" id="IPR029063">
    <property type="entry name" value="SAM-dependent_MTases_sf"/>
</dbReference>
<evidence type="ECO:0000313" key="13">
    <source>
        <dbReference type="EMBL" id="AUR51971.1"/>
    </source>
</evidence>
<dbReference type="EC" id="1.5.-.-" evidence="10"/>
<dbReference type="InterPro" id="IPR017610">
    <property type="entry name" value="tRNA_S-uridine_synth_MnmC_C"/>
</dbReference>
<dbReference type="Pfam" id="PF01266">
    <property type="entry name" value="DAO"/>
    <property type="match status" value="1"/>
</dbReference>
<comment type="subcellular location">
    <subcellularLocation>
        <location evidence="10">Cytoplasm</location>
    </subcellularLocation>
</comment>
<dbReference type="Gene3D" id="3.30.9.10">
    <property type="entry name" value="D-Amino Acid Oxidase, subunit A, domain 2"/>
    <property type="match status" value="1"/>
</dbReference>
<dbReference type="InterPro" id="IPR006076">
    <property type="entry name" value="FAD-dep_OxRdtase"/>
</dbReference>
<protein>
    <recommendedName>
        <fullName evidence="10">tRNA 5-methylaminomethyl-2-thiouridine biosynthesis bifunctional protein MnmC</fullName>
        <shortName evidence="10">tRNA mnm(5)s(2)U biosynthesis bifunctional protein</shortName>
    </recommendedName>
    <domain>
        <recommendedName>
            <fullName evidence="10">tRNA (mnm(5)s(2)U34)-methyltransferase</fullName>
            <ecNumber evidence="10">2.1.1.61</ecNumber>
        </recommendedName>
    </domain>
    <domain>
        <recommendedName>
            <fullName evidence="10">FAD-dependent cmnm(5)s(2)U34 oxidoreductase</fullName>
            <ecNumber evidence="10">1.5.-.-</ecNumber>
        </recommendedName>
    </domain>
</protein>
<evidence type="ECO:0000259" key="11">
    <source>
        <dbReference type="Pfam" id="PF01266"/>
    </source>
</evidence>
<evidence type="ECO:0000256" key="10">
    <source>
        <dbReference type="HAMAP-Rule" id="MF_01102"/>
    </source>
</evidence>
<evidence type="ECO:0000259" key="12">
    <source>
        <dbReference type="Pfam" id="PF05430"/>
    </source>
</evidence>
<dbReference type="SUPFAM" id="SSF51905">
    <property type="entry name" value="FAD/NAD(P)-binding domain"/>
    <property type="match status" value="1"/>
</dbReference>
<dbReference type="InterPro" id="IPR023032">
    <property type="entry name" value="tRNA_MAMT_biosynth_bifunc_MnmC"/>
</dbReference>
<feature type="domain" description="FAD dependent oxidoreductase" evidence="11">
    <location>
        <begin position="263"/>
        <end position="623"/>
    </location>
</feature>
<dbReference type="NCBIfam" id="NF033855">
    <property type="entry name" value="tRNA_MNMC2"/>
    <property type="match status" value="1"/>
</dbReference>
<gene>
    <name evidence="10" type="primary">mnmC</name>
    <name evidence="13" type="ORF">CUN60_06555</name>
</gene>
<dbReference type="GO" id="GO:0032259">
    <property type="term" value="P:methylation"/>
    <property type="evidence" value="ECO:0007669"/>
    <property type="project" value="UniProtKB-KW"/>
</dbReference>
<keyword evidence="6 10" id="KW-0819">tRNA processing</keyword>
<keyword evidence="2 10" id="KW-0489">Methyltransferase</keyword>
<keyword evidence="7 10" id="KW-0274">FAD</keyword>
<keyword evidence="8 10" id="KW-0560">Oxidoreductase</keyword>
<evidence type="ECO:0000256" key="6">
    <source>
        <dbReference type="ARBA" id="ARBA00022694"/>
    </source>
</evidence>
<dbReference type="GO" id="GO:0050660">
    <property type="term" value="F:flavin adenine dinucleotide binding"/>
    <property type="evidence" value="ECO:0007669"/>
    <property type="project" value="UniProtKB-UniRule"/>
</dbReference>
<name>A0A2I7N698_9NEIS</name>
<evidence type="ECO:0000256" key="2">
    <source>
        <dbReference type="ARBA" id="ARBA00022603"/>
    </source>
</evidence>
<dbReference type="GO" id="GO:0005737">
    <property type="term" value="C:cytoplasm"/>
    <property type="evidence" value="ECO:0007669"/>
    <property type="project" value="UniProtKB-SubCell"/>
</dbReference>
<feature type="region of interest" description="tRNA (mnm(5)s(2)U34)-methyltransferase" evidence="10">
    <location>
        <begin position="1"/>
        <end position="231"/>
    </location>
</feature>
<dbReference type="AlphaFoldDB" id="A0A2I7N698"/>
<comment type="similarity">
    <text evidence="10">In the N-terminal section; belongs to the methyltransferase superfamily. tRNA (mnm(5)s(2)U34)-methyltransferase family.</text>
</comment>
<dbReference type="RefSeq" id="WP_102951267.1">
    <property type="nucleotide sequence ID" value="NZ_CP024847.1"/>
</dbReference>
<proteinExistence type="inferred from homology"/>
<keyword evidence="1 10" id="KW-0963">Cytoplasm</keyword>
<organism evidence="13 14">
    <name type="scientific">Aquella oligotrophica</name>
    <dbReference type="NCBI Taxonomy" id="2067065"/>
    <lineage>
        <taxon>Bacteria</taxon>
        <taxon>Pseudomonadati</taxon>
        <taxon>Pseudomonadota</taxon>
        <taxon>Betaproteobacteria</taxon>
        <taxon>Neisseriales</taxon>
        <taxon>Neisseriaceae</taxon>
        <taxon>Aquella</taxon>
    </lineage>
</organism>
<dbReference type="PANTHER" id="PTHR13847">
    <property type="entry name" value="SARCOSINE DEHYDROGENASE-RELATED"/>
    <property type="match status" value="1"/>
</dbReference>
<comment type="cofactor">
    <cofactor evidence="10">
        <name>FAD</name>
        <dbReference type="ChEBI" id="CHEBI:57692"/>
    </cofactor>
</comment>
<dbReference type="OrthoDB" id="9786494at2"/>
<dbReference type="HAMAP" id="MF_01102">
    <property type="entry name" value="MnmC"/>
    <property type="match status" value="1"/>
</dbReference>
<comment type="similarity">
    <text evidence="10">In the C-terminal section; belongs to the DAO family.</text>
</comment>